<name>A0A2P6SFB6_ROSCH</name>
<keyword evidence="2" id="KW-0805">Transcription regulation</keyword>
<dbReference type="Proteomes" id="UP000238479">
    <property type="component" value="Chromosome 1"/>
</dbReference>
<keyword evidence="8" id="KW-1185">Reference proteome</keyword>
<dbReference type="Gene3D" id="3.40.1810.10">
    <property type="entry name" value="Transcription factor, MADS-box"/>
    <property type="match status" value="1"/>
</dbReference>
<dbReference type="AlphaFoldDB" id="A0A2P6SFB6"/>
<proteinExistence type="predicted"/>
<dbReference type="GO" id="GO:0005634">
    <property type="term" value="C:nucleus"/>
    <property type="evidence" value="ECO:0007669"/>
    <property type="project" value="UniProtKB-SubCell"/>
</dbReference>
<dbReference type="STRING" id="74649.A0A2P6SFB6"/>
<evidence type="ECO:0000256" key="1">
    <source>
        <dbReference type="ARBA" id="ARBA00004123"/>
    </source>
</evidence>
<evidence type="ECO:0000313" key="7">
    <source>
        <dbReference type="EMBL" id="PRQ57375.1"/>
    </source>
</evidence>
<feature type="domain" description="MADS-box" evidence="6">
    <location>
        <begin position="1"/>
        <end position="23"/>
    </location>
</feature>
<comment type="subcellular location">
    <subcellularLocation>
        <location evidence="1">Nucleus</location>
    </subcellularLocation>
</comment>
<dbReference type="Pfam" id="PF00319">
    <property type="entry name" value="SRF-TF"/>
    <property type="match status" value="1"/>
</dbReference>
<dbReference type="SUPFAM" id="SSF55455">
    <property type="entry name" value="SRF-like"/>
    <property type="match status" value="1"/>
</dbReference>
<dbReference type="InterPro" id="IPR002100">
    <property type="entry name" value="TF_MADSbox"/>
</dbReference>
<keyword evidence="4" id="KW-0804">Transcription</keyword>
<evidence type="ECO:0000313" key="8">
    <source>
        <dbReference type="Proteomes" id="UP000238479"/>
    </source>
</evidence>
<evidence type="ECO:0000259" key="6">
    <source>
        <dbReference type="Pfam" id="PF00319"/>
    </source>
</evidence>
<accession>A0A2P6SFB6</accession>
<reference evidence="7 8" key="1">
    <citation type="journal article" date="2018" name="Nat. Genet.">
        <title>The Rosa genome provides new insights in the design of modern roses.</title>
        <authorList>
            <person name="Bendahmane M."/>
        </authorList>
    </citation>
    <scope>NUCLEOTIDE SEQUENCE [LARGE SCALE GENOMIC DNA]</scope>
    <source>
        <strain evidence="8">cv. Old Blush</strain>
    </source>
</reference>
<organism evidence="7 8">
    <name type="scientific">Rosa chinensis</name>
    <name type="common">China rose</name>
    <dbReference type="NCBI Taxonomy" id="74649"/>
    <lineage>
        <taxon>Eukaryota</taxon>
        <taxon>Viridiplantae</taxon>
        <taxon>Streptophyta</taxon>
        <taxon>Embryophyta</taxon>
        <taxon>Tracheophyta</taxon>
        <taxon>Spermatophyta</taxon>
        <taxon>Magnoliopsida</taxon>
        <taxon>eudicotyledons</taxon>
        <taxon>Gunneridae</taxon>
        <taxon>Pentapetalae</taxon>
        <taxon>rosids</taxon>
        <taxon>fabids</taxon>
        <taxon>Rosales</taxon>
        <taxon>Rosaceae</taxon>
        <taxon>Rosoideae</taxon>
        <taxon>Rosoideae incertae sedis</taxon>
        <taxon>Rosa</taxon>
    </lineage>
</organism>
<evidence type="ECO:0000256" key="4">
    <source>
        <dbReference type="ARBA" id="ARBA00023163"/>
    </source>
</evidence>
<gene>
    <name evidence="7" type="ORF">RchiOBHm_Chr1g0347651</name>
</gene>
<dbReference type="Gramene" id="PRQ57375">
    <property type="protein sequence ID" value="PRQ57375"/>
    <property type="gene ID" value="RchiOBHm_Chr1g0347651"/>
</dbReference>
<comment type="caution">
    <text evidence="7">The sequence shown here is derived from an EMBL/GenBank/DDBJ whole genome shotgun (WGS) entry which is preliminary data.</text>
</comment>
<evidence type="ECO:0000256" key="3">
    <source>
        <dbReference type="ARBA" id="ARBA00023125"/>
    </source>
</evidence>
<dbReference type="InterPro" id="IPR036879">
    <property type="entry name" value="TF_MADSbox_sf"/>
</dbReference>
<evidence type="ECO:0000256" key="5">
    <source>
        <dbReference type="ARBA" id="ARBA00023242"/>
    </source>
</evidence>
<keyword evidence="5" id="KW-0539">Nucleus</keyword>
<dbReference type="EMBL" id="PDCK01000039">
    <property type="protein sequence ID" value="PRQ57375.1"/>
    <property type="molecule type" value="Genomic_DNA"/>
</dbReference>
<protein>
    <submittedName>
        <fullName evidence="7">Putative transcription factor MADS-type1 family</fullName>
    </submittedName>
</protein>
<dbReference type="GO" id="GO:0003677">
    <property type="term" value="F:DNA binding"/>
    <property type="evidence" value="ECO:0007669"/>
    <property type="project" value="UniProtKB-KW"/>
</dbReference>
<keyword evidence="3" id="KW-0238">DNA-binding</keyword>
<evidence type="ECO:0000256" key="2">
    <source>
        <dbReference type="ARBA" id="ARBA00023015"/>
    </source>
</evidence>
<sequence length="68" mass="7786">MMKKLSELNTLCGIDACAIVYSSFDSQPEVWPSTSSVEKVLKQFKNMLMTEKSRKMLSQESYMRGDDL</sequence>
<dbReference type="GO" id="GO:0046983">
    <property type="term" value="F:protein dimerization activity"/>
    <property type="evidence" value="ECO:0007669"/>
    <property type="project" value="InterPro"/>
</dbReference>